<dbReference type="EMBL" id="VSRR010000535">
    <property type="protein sequence ID" value="MPC16775.1"/>
    <property type="molecule type" value="Genomic_DNA"/>
</dbReference>
<evidence type="ECO:0000313" key="3">
    <source>
        <dbReference type="Proteomes" id="UP000324222"/>
    </source>
</evidence>
<sequence length="131" mass="14241">MSGTTLATPPLRWATLTARLCSTCFYCHPLTVHTALEKQSGGGQSCSQLADLRVEVSLLREAVMELRSVVLGQQDVTQHTLEAVAALNKELTVSRATTQHQEAQETDKGTQQEQQEEEEEVSTTTTEAPAA</sequence>
<reference evidence="2 3" key="1">
    <citation type="submission" date="2019-05" db="EMBL/GenBank/DDBJ databases">
        <title>Another draft genome of Portunus trituberculatus and its Hox gene families provides insights of decapod evolution.</title>
        <authorList>
            <person name="Jeong J.-H."/>
            <person name="Song I."/>
            <person name="Kim S."/>
            <person name="Choi T."/>
            <person name="Kim D."/>
            <person name="Ryu S."/>
            <person name="Kim W."/>
        </authorList>
    </citation>
    <scope>NUCLEOTIDE SEQUENCE [LARGE SCALE GENOMIC DNA]</scope>
    <source>
        <tissue evidence="2">Muscle</tissue>
    </source>
</reference>
<dbReference type="AlphaFoldDB" id="A0A5B7D695"/>
<feature type="compositionally biased region" description="Low complexity" evidence="1">
    <location>
        <begin position="122"/>
        <end position="131"/>
    </location>
</feature>
<dbReference type="OrthoDB" id="6244967at2759"/>
<protein>
    <submittedName>
        <fullName evidence="2">Uncharacterized protein</fullName>
    </submittedName>
</protein>
<feature type="region of interest" description="Disordered" evidence="1">
    <location>
        <begin position="95"/>
        <end position="131"/>
    </location>
</feature>
<gene>
    <name evidence="2" type="ORF">E2C01_009611</name>
</gene>
<comment type="caution">
    <text evidence="2">The sequence shown here is derived from an EMBL/GenBank/DDBJ whole genome shotgun (WGS) entry which is preliminary data.</text>
</comment>
<evidence type="ECO:0000313" key="2">
    <source>
        <dbReference type="EMBL" id="MPC16775.1"/>
    </source>
</evidence>
<dbReference type="Proteomes" id="UP000324222">
    <property type="component" value="Unassembled WGS sequence"/>
</dbReference>
<organism evidence="2 3">
    <name type="scientific">Portunus trituberculatus</name>
    <name type="common">Swimming crab</name>
    <name type="synonym">Neptunus trituberculatus</name>
    <dbReference type="NCBI Taxonomy" id="210409"/>
    <lineage>
        <taxon>Eukaryota</taxon>
        <taxon>Metazoa</taxon>
        <taxon>Ecdysozoa</taxon>
        <taxon>Arthropoda</taxon>
        <taxon>Crustacea</taxon>
        <taxon>Multicrustacea</taxon>
        <taxon>Malacostraca</taxon>
        <taxon>Eumalacostraca</taxon>
        <taxon>Eucarida</taxon>
        <taxon>Decapoda</taxon>
        <taxon>Pleocyemata</taxon>
        <taxon>Brachyura</taxon>
        <taxon>Eubrachyura</taxon>
        <taxon>Portunoidea</taxon>
        <taxon>Portunidae</taxon>
        <taxon>Portuninae</taxon>
        <taxon>Portunus</taxon>
    </lineage>
</organism>
<proteinExistence type="predicted"/>
<evidence type="ECO:0000256" key="1">
    <source>
        <dbReference type="SAM" id="MobiDB-lite"/>
    </source>
</evidence>
<name>A0A5B7D695_PORTR</name>
<accession>A0A5B7D695</accession>
<keyword evidence="3" id="KW-1185">Reference proteome</keyword>